<evidence type="ECO:0000313" key="3">
    <source>
        <dbReference type="Proteomes" id="UP000095329"/>
    </source>
</evidence>
<sequence>MAVTITLVGLLGLVPSSSCAPGPRSYGSAFIAVMFGFFLASTAASGPNNEQTAVSDLNAGAES</sequence>
<proteinExistence type="predicted"/>
<organism evidence="2 3">
    <name type="scientific">Streptomyces thermolilacinus SPC6</name>
    <dbReference type="NCBI Taxonomy" id="1306406"/>
    <lineage>
        <taxon>Bacteria</taxon>
        <taxon>Bacillati</taxon>
        <taxon>Actinomycetota</taxon>
        <taxon>Actinomycetes</taxon>
        <taxon>Kitasatosporales</taxon>
        <taxon>Streptomycetaceae</taxon>
        <taxon>Streptomyces</taxon>
    </lineage>
</organism>
<dbReference type="OrthoDB" id="3873412at2"/>
<dbReference type="Proteomes" id="UP000095329">
    <property type="component" value="Unassembled WGS sequence"/>
</dbReference>
<name>A0A1D3DS04_9ACTN</name>
<reference evidence="2 3" key="1">
    <citation type="journal article" date="2013" name="Genome Announc.">
        <title>Genome Sequence of Streptomyces violaceusniger Strain SPC6, a Halotolerant Streptomycete That Exhibits Rapid Growth and Development.</title>
        <authorList>
            <person name="Chen X."/>
            <person name="Zhang B."/>
            <person name="Zhang W."/>
            <person name="Wu X."/>
            <person name="Zhang M."/>
            <person name="Chen T."/>
            <person name="Liu G."/>
            <person name="Dyson P."/>
        </authorList>
    </citation>
    <scope>NUCLEOTIDE SEQUENCE [LARGE SCALE GENOMIC DNA]</scope>
    <source>
        <strain evidence="2 3">SPC6</strain>
    </source>
</reference>
<keyword evidence="3" id="KW-1185">Reference proteome</keyword>
<dbReference type="EMBL" id="ASHX02000001">
    <property type="protein sequence ID" value="OEJ95110.1"/>
    <property type="molecule type" value="Genomic_DNA"/>
</dbReference>
<feature type="region of interest" description="Disordered" evidence="1">
    <location>
        <begin position="44"/>
        <end position="63"/>
    </location>
</feature>
<evidence type="ECO:0000256" key="1">
    <source>
        <dbReference type="SAM" id="MobiDB-lite"/>
    </source>
</evidence>
<gene>
    <name evidence="2" type="ORF">J116_012050</name>
</gene>
<comment type="caution">
    <text evidence="2">The sequence shown here is derived from an EMBL/GenBank/DDBJ whole genome shotgun (WGS) entry which is preliminary data.</text>
</comment>
<dbReference type="RefSeq" id="WP_023587326.1">
    <property type="nucleotide sequence ID" value="NZ_ASHX02000001.1"/>
</dbReference>
<feature type="compositionally biased region" description="Polar residues" evidence="1">
    <location>
        <begin position="44"/>
        <end position="55"/>
    </location>
</feature>
<dbReference type="AlphaFoldDB" id="A0A1D3DS04"/>
<protein>
    <submittedName>
        <fullName evidence="2">Uncharacterized protein</fullName>
    </submittedName>
</protein>
<accession>A0A1D3DS04</accession>
<evidence type="ECO:0000313" key="2">
    <source>
        <dbReference type="EMBL" id="OEJ95110.1"/>
    </source>
</evidence>